<organism evidence="1 2">
    <name type="scientific">Posidoniimonas polymericola</name>
    <dbReference type="NCBI Taxonomy" id="2528002"/>
    <lineage>
        <taxon>Bacteria</taxon>
        <taxon>Pseudomonadati</taxon>
        <taxon>Planctomycetota</taxon>
        <taxon>Planctomycetia</taxon>
        <taxon>Pirellulales</taxon>
        <taxon>Lacipirellulaceae</taxon>
        <taxon>Posidoniimonas</taxon>
    </lineage>
</organism>
<dbReference type="AlphaFoldDB" id="A0A5C5YM94"/>
<evidence type="ECO:0000313" key="2">
    <source>
        <dbReference type="Proteomes" id="UP000318478"/>
    </source>
</evidence>
<accession>A0A5C5YM94</accession>
<protein>
    <submittedName>
        <fullName evidence="1">Uncharacterized protein</fullName>
    </submittedName>
</protein>
<dbReference type="RefSeq" id="WP_146587748.1">
    <property type="nucleotide sequence ID" value="NZ_SJPO01000006.1"/>
</dbReference>
<proteinExistence type="predicted"/>
<dbReference type="Proteomes" id="UP000318478">
    <property type="component" value="Unassembled WGS sequence"/>
</dbReference>
<sequence>MLRSTPPFAVAALLLAGVTGCSSEESRLNEAIAKLDPNQEYLPAEVEALLSAPHETELLSLNPEWLDDPPDDSFHRFEVLGQTPLTAEESAAFFEALRAGVATRPDLPPPDCFNPRHGVRITSGDQSLDIAICFECEQIYSYRGDEQIGSRETSVLPATRYREAVSEHGLTAAPSAQ</sequence>
<evidence type="ECO:0000313" key="1">
    <source>
        <dbReference type="EMBL" id="TWT75927.1"/>
    </source>
</evidence>
<gene>
    <name evidence="1" type="ORF">Pla123a_27120</name>
</gene>
<keyword evidence="2" id="KW-1185">Reference proteome</keyword>
<name>A0A5C5YM94_9BACT</name>
<dbReference type="EMBL" id="SJPO01000006">
    <property type="protein sequence ID" value="TWT75927.1"/>
    <property type="molecule type" value="Genomic_DNA"/>
</dbReference>
<reference evidence="1 2" key="1">
    <citation type="submission" date="2019-02" db="EMBL/GenBank/DDBJ databases">
        <title>Deep-cultivation of Planctomycetes and their phenomic and genomic characterization uncovers novel biology.</title>
        <authorList>
            <person name="Wiegand S."/>
            <person name="Jogler M."/>
            <person name="Boedeker C."/>
            <person name="Pinto D."/>
            <person name="Vollmers J."/>
            <person name="Rivas-Marin E."/>
            <person name="Kohn T."/>
            <person name="Peeters S.H."/>
            <person name="Heuer A."/>
            <person name="Rast P."/>
            <person name="Oberbeckmann S."/>
            <person name="Bunk B."/>
            <person name="Jeske O."/>
            <person name="Meyerdierks A."/>
            <person name="Storesund J.E."/>
            <person name="Kallscheuer N."/>
            <person name="Luecker S."/>
            <person name="Lage O.M."/>
            <person name="Pohl T."/>
            <person name="Merkel B.J."/>
            <person name="Hornburger P."/>
            <person name="Mueller R.-W."/>
            <person name="Bruemmer F."/>
            <person name="Labrenz M."/>
            <person name="Spormann A.M."/>
            <person name="Op Den Camp H."/>
            <person name="Overmann J."/>
            <person name="Amann R."/>
            <person name="Jetten M.S.M."/>
            <person name="Mascher T."/>
            <person name="Medema M.H."/>
            <person name="Devos D.P."/>
            <person name="Kaster A.-K."/>
            <person name="Ovreas L."/>
            <person name="Rohde M."/>
            <person name="Galperin M.Y."/>
            <person name="Jogler C."/>
        </authorList>
    </citation>
    <scope>NUCLEOTIDE SEQUENCE [LARGE SCALE GENOMIC DNA]</scope>
    <source>
        <strain evidence="1 2">Pla123a</strain>
    </source>
</reference>
<dbReference type="PROSITE" id="PS51257">
    <property type="entry name" value="PROKAR_LIPOPROTEIN"/>
    <property type="match status" value="1"/>
</dbReference>
<dbReference type="OrthoDB" id="289875at2"/>
<comment type="caution">
    <text evidence="1">The sequence shown here is derived from an EMBL/GenBank/DDBJ whole genome shotgun (WGS) entry which is preliminary data.</text>
</comment>